<organism evidence="2 3">
    <name type="scientific">Litoreibacter albidus</name>
    <dbReference type="NCBI Taxonomy" id="670155"/>
    <lineage>
        <taxon>Bacteria</taxon>
        <taxon>Pseudomonadati</taxon>
        <taxon>Pseudomonadota</taxon>
        <taxon>Alphaproteobacteria</taxon>
        <taxon>Rhodobacterales</taxon>
        <taxon>Roseobacteraceae</taxon>
        <taxon>Litoreibacter</taxon>
    </lineage>
</organism>
<reference evidence="3" key="1">
    <citation type="submission" date="2016-10" db="EMBL/GenBank/DDBJ databases">
        <authorList>
            <person name="Varghese N."/>
            <person name="Submissions S."/>
        </authorList>
    </citation>
    <scope>NUCLEOTIDE SEQUENCE [LARGE SCALE GENOMIC DNA]</scope>
    <source>
        <strain evidence="3">DSM 26922</strain>
    </source>
</reference>
<evidence type="ECO:0000259" key="1">
    <source>
        <dbReference type="Pfam" id="PF13503"/>
    </source>
</evidence>
<protein>
    <recommendedName>
        <fullName evidence="1">DUF4123 domain-containing protein</fullName>
    </recommendedName>
</protein>
<evidence type="ECO:0000313" key="2">
    <source>
        <dbReference type="EMBL" id="SDX60982.1"/>
    </source>
</evidence>
<dbReference type="InterPro" id="IPR025391">
    <property type="entry name" value="DUF4123"/>
</dbReference>
<name>A0A1H3D3B7_9RHOB</name>
<proteinExistence type="predicted"/>
<dbReference type="AlphaFoldDB" id="A0A1H3D3B7"/>
<evidence type="ECO:0000313" key="3">
    <source>
        <dbReference type="Proteomes" id="UP000199441"/>
    </source>
</evidence>
<sequence>MAVPHGSDAPHVATLVAATAQQGDLANMARASLDAAGHRFIALDHVTPAQDHLRRHGETELIMALLSAVTETAPVQFSGFYPANIQAAPRSAEPVLTVEHLPLTPLDPDSKLPFWDRPWCPPELADILFDGPRRCFVVIDAATRKNLRGGFDIDALEMICDVSCLYNGAAAEDMREIAPYLVDITPFGQDGALIPAPLRDLFTKQWDGGACLFIRADTSMEALRRHLRHFLRIRSSDDADKWTFFRFWDPAVARVYFPGIATRPERVDRIFRLTPQLPLEIITGSVAQATRLFPREASGRLPKTAPITFDAQDHALMQEVADHAFRQETAAWLREAYPDRFQAFDPVQMDAAVAHIMAEGRRVKCALKDDYAFLAHVMLTLGGWFHISGHPADVHKVLRTHQGGLRAPLERAFMPAWEASPQAALMDQWDAVSAHITALPAAEQITPQAFTTFAQQFLPRHGNAVDAALAATKSDLGRLDLSQPDQGRLLVLTLVYGHRFYADPFRAWSTLPIADAINAAWADCFG</sequence>
<feature type="domain" description="DUF4123" evidence="1">
    <location>
        <begin position="135"/>
        <end position="259"/>
    </location>
</feature>
<accession>A0A1H3D3B7</accession>
<keyword evidence="3" id="KW-1185">Reference proteome</keyword>
<gene>
    <name evidence="2" type="ORF">SAMN04488001_0013</name>
</gene>
<dbReference type="STRING" id="670155.SAMN04488001_0013"/>
<dbReference type="Pfam" id="PF13503">
    <property type="entry name" value="DUF4123"/>
    <property type="match status" value="1"/>
</dbReference>
<dbReference type="EMBL" id="FNOI01000010">
    <property type="protein sequence ID" value="SDX60982.1"/>
    <property type="molecule type" value="Genomic_DNA"/>
</dbReference>
<dbReference type="Proteomes" id="UP000199441">
    <property type="component" value="Unassembled WGS sequence"/>
</dbReference>